<dbReference type="InterPro" id="IPR047659">
    <property type="entry name" value="T7SS_assoc"/>
</dbReference>
<feature type="compositionally biased region" description="Low complexity" evidence="1">
    <location>
        <begin position="261"/>
        <end position="271"/>
    </location>
</feature>
<feature type="region of interest" description="Disordered" evidence="1">
    <location>
        <begin position="196"/>
        <end position="282"/>
    </location>
</feature>
<dbReference type="NCBIfam" id="NF033532">
    <property type="entry name" value="lone7para_assoc"/>
    <property type="match status" value="1"/>
</dbReference>
<reference evidence="2 3" key="1">
    <citation type="submission" date="2017-10" db="EMBL/GenBank/DDBJ databases">
        <title>Sequencing the genomes of 1000 actinobacteria strains.</title>
        <authorList>
            <person name="Klenk H.-P."/>
        </authorList>
    </citation>
    <scope>NUCLEOTIDE SEQUENCE [LARGE SCALE GENOMIC DNA]</scope>
    <source>
        <strain evidence="2 3">DSM 46092</strain>
    </source>
</reference>
<keyword evidence="3" id="KW-1185">Reference proteome</keyword>
<evidence type="ECO:0000313" key="3">
    <source>
        <dbReference type="Proteomes" id="UP000243542"/>
    </source>
</evidence>
<evidence type="ECO:0008006" key="4">
    <source>
        <dbReference type="Google" id="ProtNLM"/>
    </source>
</evidence>
<evidence type="ECO:0000313" key="2">
    <source>
        <dbReference type="EMBL" id="PFG48648.1"/>
    </source>
</evidence>
<name>A0A2A9FBV9_9PSEU</name>
<evidence type="ECO:0000256" key="1">
    <source>
        <dbReference type="SAM" id="MobiDB-lite"/>
    </source>
</evidence>
<sequence length="282" mass="29548">MDTMTETTENAGPMENWFLLMDPEWSPSSENEAPPIEAIVGLWPVEEGKLGKFRANPEYLPADENSPSDPVDAVLRLVLQGRAEAEHIQLMLRDSLFDIAMNGDGRPLVTKSPDDIPCVVVATGEQHRRRINSPDWRRIDLDELVVLLADGVDVLFNPGGPASVRLTGDFMRETLMMDEEQVAELYQNHQDATGLKIVPWDGTGPDDGAAAGDAAAEPDSAAPDSGAPAAPAPSGVSAAGGISVSSEAPVPGGKPAPGGTPAPASGETPTADGSATPDEPNQ</sequence>
<accession>A0A2A9FBV9</accession>
<organism evidence="2 3">
    <name type="scientific">Amycolatopsis sulphurea</name>
    <dbReference type="NCBI Taxonomy" id="76022"/>
    <lineage>
        <taxon>Bacteria</taxon>
        <taxon>Bacillati</taxon>
        <taxon>Actinomycetota</taxon>
        <taxon>Actinomycetes</taxon>
        <taxon>Pseudonocardiales</taxon>
        <taxon>Pseudonocardiaceae</taxon>
        <taxon>Amycolatopsis</taxon>
    </lineage>
</organism>
<protein>
    <recommendedName>
        <fullName evidence="4">Type VII secretion system-associated protein</fullName>
    </recommendedName>
</protein>
<feature type="compositionally biased region" description="Low complexity" evidence="1">
    <location>
        <begin position="206"/>
        <end position="251"/>
    </location>
</feature>
<dbReference type="Proteomes" id="UP000243542">
    <property type="component" value="Unassembled WGS sequence"/>
</dbReference>
<proteinExistence type="predicted"/>
<dbReference type="AlphaFoldDB" id="A0A2A9FBV9"/>
<gene>
    <name evidence="2" type="ORF">ATK36_3748</name>
</gene>
<comment type="caution">
    <text evidence="2">The sequence shown here is derived from an EMBL/GenBank/DDBJ whole genome shotgun (WGS) entry which is preliminary data.</text>
</comment>
<dbReference type="EMBL" id="PDJK01000002">
    <property type="protein sequence ID" value="PFG48648.1"/>
    <property type="molecule type" value="Genomic_DNA"/>
</dbReference>